<evidence type="ECO:0000313" key="1">
    <source>
        <dbReference type="EMBL" id="GFQ81501.1"/>
    </source>
</evidence>
<reference evidence="1" key="1">
    <citation type="submission" date="2020-07" db="EMBL/GenBank/DDBJ databases">
        <title>Multicomponent nature underlies the extraordinary mechanical properties of spider dragline silk.</title>
        <authorList>
            <person name="Kono N."/>
            <person name="Nakamura H."/>
            <person name="Mori M."/>
            <person name="Yoshida Y."/>
            <person name="Ohtoshi R."/>
            <person name="Malay A.D."/>
            <person name="Moran D.A.P."/>
            <person name="Tomita M."/>
            <person name="Numata K."/>
            <person name="Arakawa K."/>
        </authorList>
    </citation>
    <scope>NUCLEOTIDE SEQUENCE</scope>
</reference>
<dbReference type="EMBL" id="BMAO01002546">
    <property type="protein sequence ID" value="GFQ81501.1"/>
    <property type="molecule type" value="Genomic_DNA"/>
</dbReference>
<name>A0A8X6KRD7_TRICU</name>
<accession>A0A8X6KRD7</accession>
<dbReference type="Proteomes" id="UP000887116">
    <property type="component" value="Unassembled WGS sequence"/>
</dbReference>
<keyword evidence="2" id="KW-1185">Reference proteome</keyword>
<proteinExistence type="predicted"/>
<evidence type="ECO:0000313" key="2">
    <source>
        <dbReference type="Proteomes" id="UP000887116"/>
    </source>
</evidence>
<organism evidence="1 2">
    <name type="scientific">Trichonephila clavata</name>
    <name type="common">Joro spider</name>
    <name type="synonym">Nephila clavata</name>
    <dbReference type="NCBI Taxonomy" id="2740835"/>
    <lineage>
        <taxon>Eukaryota</taxon>
        <taxon>Metazoa</taxon>
        <taxon>Ecdysozoa</taxon>
        <taxon>Arthropoda</taxon>
        <taxon>Chelicerata</taxon>
        <taxon>Arachnida</taxon>
        <taxon>Araneae</taxon>
        <taxon>Araneomorphae</taxon>
        <taxon>Entelegynae</taxon>
        <taxon>Araneoidea</taxon>
        <taxon>Nephilidae</taxon>
        <taxon>Trichonephila</taxon>
    </lineage>
</organism>
<dbReference type="AlphaFoldDB" id="A0A8X6KRD7"/>
<gene>
    <name evidence="1" type="ORF">TNCT_690131</name>
</gene>
<sequence>MKRNHPLSSSKEIIFIDSTASCETSCSTITILVSATKVGALLLAVMIHASQNGPSSLVNEEAVTTPNFSEHSTPSLDNATDETQPYTEERIMCCKGKILPNKRVICNIGFVIHQA</sequence>
<comment type="caution">
    <text evidence="1">The sequence shown here is derived from an EMBL/GenBank/DDBJ whole genome shotgun (WGS) entry which is preliminary data.</text>
</comment>
<protein>
    <submittedName>
        <fullName evidence="1">Uncharacterized protein</fullName>
    </submittedName>
</protein>
<dbReference type="OrthoDB" id="6436300at2759"/>